<keyword evidence="1" id="KW-0472">Membrane</keyword>
<gene>
    <name evidence="2" type="ORF">GCM10023335_10510</name>
</gene>
<evidence type="ECO:0000256" key="1">
    <source>
        <dbReference type="SAM" id="Phobius"/>
    </source>
</evidence>
<evidence type="ECO:0000313" key="2">
    <source>
        <dbReference type="EMBL" id="GAA4998678.1"/>
    </source>
</evidence>
<dbReference type="Proteomes" id="UP001501759">
    <property type="component" value="Unassembled WGS sequence"/>
</dbReference>
<dbReference type="EMBL" id="BAABKB010000002">
    <property type="protein sequence ID" value="GAA4998678.1"/>
    <property type="molecule type" value="Genomic_DNA"/>
</dbReference>
<reference evidence="3" key="1">
    <citation type="journal article" date="2019" name="Int. J. Syst. Evol. Microbiol.">
        <title>The Global Catalogue of Microorganisms (GCM) 10K type strain sequencing project: providing services to taxonomists for standard genome sequencing and annotation.</title>
        <authorList>
            <consortium name="The Broad Institute Genomics Platform"/>
            <consortium name="The Broad Institute Genome Sequencing Center for Infectious Disease"/>
            <person name="Wu L."/>
            <person name="Ma J."/>
        </authorList>
    </citation>
    <scope>NUCLEOTIDE SEQUENCE [LARGE SCALE GENOMIC DNA]</scope>
    <source>
        <strain evidence="3">JCM 18409</strain>
    </source>
</reference>
<feature type="transmembrane region" description="Helical" evidence="1">
    <location>
        <begin position="21"/>
        <end position="41"/>
    </location>
</feature>
<keyword evidence="1" id="KW-0812">Transmembrane</keyword>
<feature type="transmembrane region" description="Helical" evidence="1">
    <location>
        <begin position="122"/>
        <end position="139"/>
    </location>
</feature>
<name>A0ABP9IJB8_9ACTN</name>
<accession>A0ABP9IJB8</accession>
<sequence>MGDGDRERVILVPGWLWQRGAVSRAVAAGLAAGVFFGVFVLVESGSWAGAVVVFVVLSLFCGIRTARRMDLIWPAAKEMAYADRVAVVRATRCGEAVDDPRLAPPVVEYAGALRRAAEDDRLHRPLVLLVTALAVALAVYDTLTGETGETVVSWLVAVLLLADLLWWPRRREHLLARAGRAEATALRITDRGCATGDS</sequence>
<evidence type="ECO:0008006" key="4">
    <source>
        <dbReference type="Google" id="ProtNLM"/>
    </source>
</evidence>
<keyword evidence="1" id="KW-1133">Transmembrane helix</keyword>
<feature type="transmembrane region" description="Helical" evidence="1">
    <location>
        <begin position="151"/>
        <end position="167"/>
    </location>
</feature>
<keyword evidence="3" id="KW-1185">Reference proteome</keyword>
<evidence type="ECO:0000313" key="3">
    <source>
        <dbReference type="Proteomes" id="UP001501759"/>
    </source>
</evidence>
<organism evidence="2 3">
    <name type="scientific">Streptomyces siamensis</name>
    <dbReference type="NCBI Taxonomy" id="1274986"/>
    <lineage>
        <taxon>Bacteria</taxon>
        <taxon>Bacillati</taxon>
        <taxon>Actinomycetota</taxon>
        <taxon>Actinomycetes</taxon>
        <taxon>Kitasatosporales</taxon>
        <taxon>Streptomycetaceae</taxon>
        <taxon>Streptomyces</taxon>
    </lineage>
</organism>
<feature type="transmembrane region" description="Helical" evidence="1">
    <location>
        <begin position="47"/>
        <end position="66"/>
    </location>
</feature>
<proteinExistence type="predicted"/>
<comment type="caution">
    <text evidence="2">The sequence shown here is derived from an EMBL/GenBank/DDBJ whole genome shotgun (WGS) entry which is preliminary data.</text>
</comment>
<protein>
    <recommendedName>
        <fullName evidence="4">Integral membrane protein</fullName>
    </recommendedName>
</protein>